<dbReference type="Gene3D" id="2.40.128.380">
    <property type="entry name" value="T3SS negative regulator GrlR"/>
    <property type="match status" value="1"/>
</dbReference>
<accession>A0A726Y342</accession>
<comment type="caution">
    <text evidence="1">The sequence shown here is derived from an EMBL/GenBank/DDBJ whole genome shotgun (WGS) entry which is preliminary data.</text>
</comment>
<evidence type="ECO:0000313" key="1">
    <source>
        <dbReference type="EMBL" id="HAE1791707.1"/>
    </source>
</evidence>
<sequence length="108" mass="12307">MRDGIYTVVFESSLQALGEGIVVVSDGRIHGGDIAFMCRGYLRSPEMELEVSHYNEEIPSTLGIEGNYTLVMQYEEKESGRYHFSGYVKEAPERYLKAYALYLEPLLE</sequence>
<reference evidence="1" key="2">
    <citation type="submission" date="2018-07" db="EMBL/GenBank/DDBJ databases">
        <authorList>
            <consortium name="NCBI Pathogen Detection Project"/>
        </authorList>
    </citation>
    <scope>NUCLEOTIDE SEQUENCE</scope>
    <source>
        <strain evidence="1">BCW_2640</strain>
    </source>
</reference>
<dbReference type="AlphaFoldDB" id="A0A726Y342"/>
<proteinExistence type="predicted"/>
<gene>
    <name evidence="1" type="ORF">G3V02_000345</name>
</gene>
<reference evidence="1" key="1">
    <citation type="journal article" date="2018" name="Genome Biol.">
        <title>SKESA: strategic k-mer extension for scrupulous assemblies.</title>
        <authorList>
            <person name="Souvorov A."/>
            <person name="Agarwala R."/>
            <person name="Lipman D.J."/>
        </authorList>
    </citation>
    <scope>NUCLEOTIDE SEQUENCE</scope>
    <source>
        <strain evidence="1">BCW_2640</strain>
    </source>
</reference>
<name>A0A726Y342_SALET</name>
<dbReference type="InterPro" id="IPR043019">
    <property type="entry name" value="GrlR_sf"/>
</dbReference>
<organism evidence="1">
    <name type="scientific">Salmonella enterica subsp. enterica serovar Ank</name>
    <dbReference type="NCBI Taxonomy" id="1173578"/>
    <lineage>
        <taxon>Bacteria</taxon>
        <taxon>Pseudomonadati</taxon>
        <taxon>Pseudomonadota</taxon>
        <taxon>Gammaproteobacteria</taxon>
        <taxon>Enterobacterales</taxon>
        <taxon>Enterobacteriaceae</taxon>
        <taxon>Salmonella</taxon>
    </lineage>
</organism>
<protein>
    <submittedName>
        <fullName evidence="1">Nucleoside transporter</fullName>
    </submittedName>
</protein>
<dbReference type="EMBL" id="DAARBX010000001">
    <property type="protein sequence ID" value="HAE1791707.1"/>
    <property type="molecule type" value="Genomic_DNA"/>
</dbReference>